<proteinExistence type="predicted"/>
<evidence type="ECO:0000256" key="1">
    <source>
        <dbReference type="ARBA" id="ARBA00022729"/>
    </source>
</evidence>
<keyword evidence="4" id="KW-0645">Protease</keyword>
<dbReference type="InterPro" id="IPR043504">
    <property type="entry name" value="Peptidase_S1_PA_chymotrypsin"/>
</dbReference>
<dbReference type="AlphaFoldDB" id="A0A395MVW4"/>
<feature type="chain" id="PRO_5017330605" evidence="2">
    <location>
        <begin position="23"/>
        <end position="271"/>
    </location>
</feature>
<evidence type="ECO:0000313" key="4">
    <source>
        <dbReference type="EMBL" id="RFN52066.1"/>
    </source>
</evidence>
<feature type="signal peptide" evidence="2">
    <location>
        <begin position="1"/>
        <end position="22"/>
    </location>
</feature>
<dbReference type="GO" id="GO:0004252">
    <property type="term" value="F:serine-type endopeptidase activity"/>
    <property type="evidence" value="ECO:0007669"/>
    <property type="project" value="InterPro"/>
</dbReference>
<dbReference type="InterPro" id="IPR050966">
    <property type="entry name" value="Glutamyl_endopeptidase"/>
</dbReference>
<dbReference type="GO" id="GO:0006508">
    <property type="term" value="P:proteolysis"/>
    <property type="evidence" value="ECO:0007669"/>
    <property type="project" value="UniProtKB-KW"/>
</dbReference>
<dbReference type="InterPro" id="IPR009003">
    <property type="entry name" value="Peptidase_S1_PA"/>
</dbReference>
<dbReference type="PRINTS" id="PR00722">
    <property type="entry name" value="CHYMOTRYPSIN"/>
</dbReference>
<name>A0A395MVW4_9HYPO</name>
<evidence type="ECO:0000259" key="3">
    <source>
        <dbReference type="Pfam" id="PF00089"/>
    </source>
</evidence>
<dbReference type="InterPro" id="IPR001254">
    <property type="entry name" value="Trypsin_dom"/>
</dbReference>
<dbReference type="PANTHER" id="PTHR15462">
    <property type="entry name" value="SERINE PROTEASE"/>
    <property type="match status" value="1"/>
</dbReference>
<dbReference type="SUPFAM" id="SSF50494">
    <property type="entry name" value="Trypsin-like serine proteases"/>
    <property type="match status" value="1"/>
</dbReference>
<feature type="domain" description="Peptidase S1" evidence="3">
    <location>
        <begin position="73"/>
        <end position="247"/>
    </location>
</feature>
<keyword evidence="5" id="KW-1185">Reference proteome</keyword>
<dbReference type="Gene3D" id="2.40.10.10">
    <property type="entry name" value="Trypsin-like serine proteases"/>
    <property type="match status" value="2"/>
</dbReference>
<gene>
    <name evidence="4" type="ORF">FIE12Z_3618</name>
</gene>
<evidence type="ECO:0000313" key="5">
    <source>
        <dbReference type="Proteomes" id="UP000265631"/>
    </source>
</evidence>
<dbReference type="EMBL" id="PXXK01000077">
    <property type="protein sequence ID" value="RFN52066.1"/>
    <property type="molecule type" value="Genomic_DNA"/>
</dbReference>
<dbReference type="Proteomes" id="UP000265631">
    <property type="component" value="Unassembled WGS sequence"/>
</dbReference>
<protein>
    <submittedName>
        <fullName evidence="4">Putative trypsin-like serine protease protein</fullName>
    </submittedName>
</protein>
<dbReference type="PANTHER" id="PTHR15462:SF8">
    <property type="entry name" value="SERINE PROTEASE"/>
    <property type="match status" value="1"/>
</dbReference>
<dbReference type="InterPro" id="IPR001314">
    <property type="entry name" value="Peptidase_S1A"/>
</dbReference>
<evidence type="ECO:0000256" key="2">
    <source>
        <dbReference type="SAM" id="SignalP"/>
    </source>
</evidence>
<reference evidence="4 5" key="1">
    <citation type="journal article" date="2018" name="PLoS Pathog.">
        <title>Evolution of structural diversity of trichothecenes, a family of toxins produced by plant pathogenic and entomopathogenic fungi.</title>
        <authorList>
            <person name="Proctor R.H."/>
            <person name="McCormick S.P."/>
            <person name="Kim H.S."/>
            <person name="Cardoza R.E."/>
            <person name="Stanley A.M."/>
            <person name="Lindo L."/>
            <person name="Kelly A."/>
            <person name="Brown D.W."/>
            <person name="Lee T."/>
            <person name="Vaughan M.M."/>
            <person name="Alexander N.J."/>
            <person name="Busman M."/>
            <person name="Gutierrez S."/>
        </authorList>
    </citation>
    <scope>NUCLEOTIDE SEQUENCE [LARGE SCALE GENOMIC DNA]</scope>
    <source>
        <strain evidence="4 5">NRRL 13405</strain>
    </source>
</reference>
<dbReference type="Pfam" id="PF00089">
    <property type="entry name" value="Trypsin"/>
    <property type="match status" value="1"/>
</dbReference>
<accession>A0A395MVW4</accession>
<dbReference type="STRING" id="2594813.A0A395MVW4"/>
<keyword evidence="4" id="KW-0378">Hydrolase</keyword>
<sequence length="271" mass="29955">MLLDFKHHTTLAIMALVSTVSPAPVSDLGPAPNITVLSISDLAPYRNHTVPSLAPLHKRDVYGEESRHPWPSTQYPFSAIQQLSFTGVSCTVTVVGPRHLLTARHCIPKKHKNKRMRYRYHGGSASMIDILMLQKTQACDTLKDDFAVLVLDRPIFEPVGYLGIRSFDCESQMHSPKFENAGFPVMNHKMQRIHQNGISVTGCYHCDGQDALIGTDADADKGQSGGPLYTVENGVGWQYGVMSHSHSHRGTVFAGGNHLTELVAMARHRYP</sequence>
<dbReference type="OrthoDB" id="10037376at2759"/>
<organism evidence="4 5">
    <name type="scientific">Fusarium flagelliforme</name>
    <dbReference type="NCBI Taxonomy" id="2675880"/>
    <lineage>
        <taxon>Eukaryota</taxon>
        <taxon>Fungi</taxon>
        <taxon>Dikarya</taxon>
        <taxon>Ascomycota</taxon>
        <taxon>Pezizomycotina</taxon>
        <taxon>Sordariomycetes</taxon>
        <taxon>Hypocreomycetidae</taxon>
        <taxon>Hypocreales</taxon>
        <taxon>Nectriaceae</taxon>
        <taxon>Fusarium</taxon>
        <taxon>Fusarium incarnatum-equiseti species complex</taxon>
    </lineage>
</organism>
<keyword evidence="1 2" id="KW-0732">Signal</keyword>
<comment type="caution">
    <text evidence="4">The sequence shown here is derived from an EMBL/GenBank/DDBJ whole genome shotgun (WGS) entry which is preliminary data.</text>
</comment>